<feature type="compositionally biased region" description="Polar residues" evidence="1">
    <location>
        <begin position="454"/>
        <end position="468"/>
    </location>
</feature>
<proteinExistence type="predicted"/>
<feature type="transmembrane region" description="Helical" evidence="2">
    <location>
        <begin position="127"/>
        <end position="145"/>
    </location>
</feature>
<feature type="transmembrane region" description="Helical" evidence="2">
    <location>
        <begin position="399"/>
        <end position="419"/>
    </location>
</feature>
<evidence type="ECO:0000256" key="1">
    <source>
        <dbReference type="SAM" id="MobiDB-lite"/>
    </source>
</evidence>
<dbReference type="InterPro" id="IPR051533">
    <property type="entry name" value="WaaL-like"/>
</dbReference>
<dbReference type="EMBL" id="JAMXQS010000002">
    <property type="protein sequence ID" value="MCO6049122.1"/>
    <property type="molecule type" value="Genomic_DNA"/>
</dbReference>
<reference evidence="3 4" key="1">
    <citation type="submission" date="2022-06" db="EMBL/GenBank/DDBJ databases">
        <title>Mesorhizobium sp. strain RP14 Genome sequencing and assembly.</title>
        <authorList>
            <person name="Kim I."/>
        </authorList>
    </citation>
    <scope>NUCLEOTIDE SEQUENCE [LARGE SCALE GENOMIC DNA]</scope>
    <source>
        <strain evidence="4">RP14(2022)</strain>
    </source>
</reference>
<sequence>MSIVSADAQAAHAMELRRAAGAPRSAFRSRLGKEAGTRDAQVKAGLKPLIVAFLVSLIIPWVIYVGPVRMSPYRFVLLAALLPILAMWLNGAAGRIKAADLALFGYCLWSTLSLAVVHGIGTAVQSGAILMIETMVPYLIARCLIRDADDFKRMVGLLFTLVVALLPFALIELLAGRKLLLILFGTILPTIEVNWMDLRWGLFRVQGPFEHPILFGVSCGGAFALTHLVLGYGVSLPKRWLKSGLVLFTALLSLSSGPISALVVQGLLLTWNGVLRSVEGRWKILWGLLTAMYGTISLVSSQSVPAFYITHAPLFDPMSAYYRLLIWQYGSQTALNHPLFGIGMNEYERPAWMVPSVDMFWLVHAIMYGLPAATFFMFSFLWTVFTVGRKKGLGERETAYRTAYLISMAGFFIVGWTVHFWNGTYVLFLFLLGSGAWILDAPSLTPAPRRKLSKTSGTARAMSSTKQSCGRAKPVRG</sequence>
<feature type="transmembrane region" description="Helical" evidence="2">
    <location>
        <begin position="246"/>
        <end position="272"/>
    </location>
</feature>
<feature type="transmembrane region" description="Helical" evidence="2">
    <location>
        <begin position="101"/>
        <end position="121"/>
    </location>
</feature>
<feature type="transmembrane region" description="Helical" evidence="2">
    <location>
        <begin position="359"/>
        <end position="387"/>
    </location>
</feature>
<dbReference type="PANTHER" id="PTHR37422:SF13">
    <property type="entry name" value="LIPOPOLYSACCHARIDE BIOSYNTHESIS PROTEIN PA4999-RELATED"/>
    <property type="match status" value="1"/>
</dbReference>
<keyword evidence="4" id="KW-1185">Reference proteome</keyword>
<feature type="transmembrane region" description="Helical" evidence="2">
    <location>
        <begin position="213"/>
        <end position="234"/>
    </location>
</feature>
<dbReference type="PANTHER" id="PTHR37422">
    <property type="entry name" value="TEICHURONIC ACID BIOSYNTHESIS PROTEIN TUAE"/>
    <property type="match status" value="1"/>
</dbReference>
<feature type="transmembrane region" description="Helical" evidence="2">
    <location>
        <begin position="72"/>
        <end position="89"/>
    </location>
</feature>
<feature type="transmembrane region" description="Helical" evidence="2">
    <location>
        <begin position="425"/>
        <end position="444"/>
    </location>
</feature>
<keyword evidence="2" id="KW-0472">Membrane</keyword>
<comment type="caution">
    <text evidence="3">The sequence shown here is derived from an EMBL/GenBank/DDBJ whole genome shotgun (WGS) entry which is preliminary data.</text>
</comment>
<keyword evidence="2" id="KW-0812">Transmembrane</keyword>
<feature type="transmembrane region" description="Helical" evidence="2">
    <location>
        <begin position="181"/>
        <end position="201"/>
    </location>
</feature>
<feature type="transmembrane region" description="Helical" evidence="2">
    <location>
        <begin position="157"/>
        <end position="175"/>
    </location>
</feature>
<feature type="transmembrane region" description="Helical" evidence="2">
    <location>
        <begin position="48"/>
        <end position="66"/>
    </location>
</feature>
<keyword evidence="3" id="KW-0436">Ligase</keyword>
<evidence type="ECO:0000313" key="4">
    <source>
        <dbReference type="Proteomes" id="UP001205906"/>
    </source>
</evidence>
<name>A0ABT1C2R6_9HYPH</name>
<protein>
    <submittedName>
        <fullName evidence="3">O-antigen ligase domain-containing protein</fullName>
    </submittedName>
</protein>
<evidence type="ECO:0000313" key="3">
    <source>
        <dbReference type="EMBL" id="MCO6049122.1"/>
    </source>
</evidence>
<accession>A0ABT1C2R6</accession>
<dbReference type="RefSeq" id="WP_252816546.1">
    <property type="nucleotide sequence ID" value="NZ_JAMXQS010000002.1"/>
</dbReference>
<keyword evidence="2" id="KW-1133">Transmembrane helix</keyword>
<evidence type="ECO:0000256" key="2">
    <source>
        <dbReference type="SAM" id="Phobius"/>
    </source>
</evidence>
<feature type="transmembrane region" description="Helical" evidence="2">
    <location>
        <begin position="284"/>
        <end position="309"/>
    </location>
</feature>
<organism evidence="3 4">
    <name type="scientific">Mesorhizobium liriopis</name>
    <dbReference type="NCBI Taxonomy" id="2953882"/>
    <lineage>
        <taxon>Bacteria</taxon>
        <taxon>Pseudomonadati</taxon>
        <taxon>Pseudomonadota</taxon>
        <taxon>Alphaproteobacteria</taxon>
        <taxon>Hyphomicrobiales</taxon>
        <taxon>Phyllobacteriaceae</taxon>
        <taxon>Mesorhizobium</taxon>
    </lineage>
</organism>
<dbReference type="Proteomes" id="UP001205906">
    <property type="component" value="Unassembled WGS sequence"/>
</dbReference>
<dbReference type="GO" id="GO:0016874">
    <property type="term" value="F:ligase activity"/>
    <property type="evidence" value="ECO:0007669"/>
    <property type="project" value="UniProtKB-KW"/>
</dbReference>
<gene>
    <name evidence="3" type="ORF">NGM99_04885</name>
</gene>
<feature type="region of interest" description="Disordered" evidence="1">
    <location>
        <begin position="450"/>
        <end position="477"/>
    </location>
</feature>